<protein>
    <submittedName>
        <fullName evidence="1">Uncharacterized protein</fullName>
    </submittedName>
</protein>
<evidence type="ECO:0000313" key="1">
    <source>
        <dbReference type="EMBL" id="MBW96299.1"/>
    </source>
</evidence>
<dbReference type="AlphaFoldDB" id="A0A2P2JS88"/>
<accession>A0A2P2JS88</accession>
<name>A0A2P2JS88_RHIMU</name>
<organism evidence="1">
    <name type="scientific">Rhizophora mucronata</name>
    <name type="common">Asiatic mangrove</name>
    <dbReference type="NCBI Taxonomy" id="61149"/>
    <lineage>
        <taxon>Eukaryota</taxon>
        <taxon>Viridiplantae</taxon>
        <taxon>Streptophyta</taxon>
        <taxon>Embryophyta</taxon>
        <taxon>Tracheophyta</taxon>
        <taxon>Spermatophyta</taxon>
        <taxon>Magnoliopsida</taxon>
        <taxon>eudicotyledons</taxon>
        <taxon>Gunneridae</taxon>
        <taxon>Pentapetalae</taxon>
        <taxon>rosids</taxon>
        <taxon>fabids</taxon>
        <taxon>Malpighiales</taxon>
        <taxon>Rhizophoraceae</taxon>
        <taxon>Rhizophora</taxon>
    </lineage>
</organism>
<dbReference type="EMBL" id="GGEC01015816">
    <property type="protein sequence ID" value="MBW96299.1"/>
    <property type="molecule type" value="Transcribed_RNA"/>
</dbReference>
<reference evidence="1" key="1">
    <citation type="submission" date="2018-02" db="EMBL/GenBank/DDBJ databases">
        <title>Rhizophora mucronata_Transcriptome.</title>
        <authorList>
            <person name="Meera S.P."/>
            <person name="Sreeshan A."/>
            <person name="Augustine A."/>
        </authorList>
    </citation>
    <scope>NUCLEOTIDE SEQUENCE</scope>
    <source>
        <tissue evidence="1">Leaf</tissue>
    </source>
</reference>
<proteinExistence type="predicted"/>
<sequence>MNLPPLLPACLKGFLAATVGFTKPELRQILLLGEEMREGDDRELLPRPTTVDEVANVAAIFALLVKANSRG</sequence>